<dbReference type="SUPFAM" id="SSF56672">
    <property type="entry name" value="DNA/RNA polymerases"/>
    <property type="match status" value="1"/>
</dbReference>
<dbReference type="AlphaFoldDB" id="A0ABC9YBL7"/>
<name>A0ABC9YBL7_GRUJA</name>
<evidence type="ECO:0000313" key="3">
    <source>
        <dbReference type="Proteomes" id="UP001623348"/>
    </source>
</evidence>
<dbReference type="EMBL" id="BAAFJT010000155">
    <property type="protein sequence ID" value="GAB0207034.1"/>
    <property type="molecule type" value="Genomic_DNA"/>
</dbReference>
<evidence type="ECO:0000259" key="1">
    <source>
        <dbReference type="PROSITE" id="PS50878"/>
    </source>
</evidence>
<dbReference type="Proteomes" id="UP001623348">
    <property type="component" value="Unassembled WGS sequence"/>
</dbReference>
<gene>
    <name evidence="2" type="ORF">GRJ2_003169000</name>
</gene>
<dbReference type="InterPro" id="IPR043502">
    <property type="entry name" value="DNA/RNA_pol_sf"/>
</dbReference>
<accession>A0ABC9YBL7</accession>
<dbReference type="InterPro" id="IPR000477">
    <property type="entry name" value="RT_dom"/>
</dbReference>
<protein>
    <submittedName>
        <fullName evidence="2">Mitochondrial enolase superfamily member 1</fullName>
    </submittedName>
</protein>
<sequence length="342" mass="39020">MPIYKKGQKEDPGNYRPVSLTSVPGKVMEQIILSAITWHVQDNQVIRPSQHGFMKGRSCLINLITFYDKMTCLMDEGKAVDVVYLDFSKAFDTISHSILLEKLAAHGLDGHTLRWVKNWLDGLAQRVVVNGIKSSWQLVTSYVPQGSVLGPVLFNIFISDLDKGIECTLTKFADDNELGGSVDLLEGRKALQRDLDRLDRWAEANCMRFNKAKCWVLHLGHNNPMQCYRLGEEWLESCLVEKDLGVLVDSWLNLSQQCAQVAKAANSILACIRNSVASESREVIVLLYSALVRLHLEYCVRFWAPHYKRDIEVLQCVQRRAMKLVKGLEQKSYEEWLRELGY</sequence>
<reference evidence="2 3" key="1">
    <citation type="submission" date="2024-06" db="EMBL/GenBank/DDBJ databases">
        <title>The draft genome of Grus japonensis, version 3.</title>
        <authorList>
            <person name="Nabeshima K."/>
            <person name="Suzuki S."/>
            <person name="Onuma M."/>
        </authorList>
    </citation>
    <scope>NUCLEOTIDE SEQUENCE [LARGE SCALE GENOMIC DNA]</scope>
    <source>
        <strain evidence="2 3">451A</strain>
    </source>
</reference>
<evidence type="ECO:0000313" key="2">
    <source>
        <dbReference type="EMBL" id="GAB0207034.1"/>
    </source>
</evidence>
<feature type="domain" description="Reverse transcriptase" evidence="1">
    <location>
        <begin position="1"/>
        <end position="239"/>
    </location>
</feature>
<dbReference type="PANTHER" id="PTHR33332">
    <property type="entry name" value="REVERSE TRANSCRIPTASE DOMAIN-CONTAINING PROTEIN"/>
    <property type="match status" value="1"/>
</dbReference>
<comment type="caution">
    <text evidence="2">The sequence shown here is derived from an EMBL/GenBank/DDBJ whole genome shotgun (WGS) entry which is preliminary data.</text>
</comment>
<proteinExistence type="predicted"/>
<dbReference type="Pfam" id="PF00078">
    <property type="entry name" value="RVT_1"/>
    <property type="match status" value="1"/>
</dbReference>
<organism evidence="2 3">
    <name type="scientific">Grus japonensis</name>
    <name type="common">Japanese crane</name>
    <name type="synonym">Red-crowned crane</name>
    <dbReference type="NCBI Taxonomy" id="30415"/>
    <lineage>
        <taxon>Eukaryota</taxon>
        <taxon>Metazoa</taxon>
        <taxon>Chordata</taxon>
        <taxon>Craniata</taxon>
        <taxon>Vertebrata</taxon>
        <taxon>Euteleostomi</taxon>
        <taxon>Archelosauria</taxon>
        <taxon>Archosauria</taxon>
        <taxon>Dinosauria</taxon>
        <taxon>Saurischia</taxon>
        <taxon>Theropoda</taxon>
        <taxon>Coelurosauria</taxon>
        <taxon>Aves</taxon>
        <taxon>Neognathae</taxon>
        <taxon>Neoaves</taxon>
        <taxon>Gruiformes</taxon>
        <taxon>Gruidae</taxon>
        <taxon>Grus</taxon>
    </lineage>
</organism>
<dbReference type="CDD" id="cd01650">
    <property type="entry name" value="RT_nLTR_like"/>
    <property type="match status" value="1"/>
</dbReference>
<dbReference type="PROSITE" id="PS50878">
    <property type="entry name" value="RT_POL"/>
    <property type="match status" value="1"/>
</dbReference>
<keyword evidence="3" id="KW-1185">Reference proteome</keyword>